<evidence type="ECO:0000256" key="1">
    <source>
        <dbReference type="ARBA" id="ARBA00004651"/>
    </source>
</evidence>
<name>A0A7W7MP31_9ACTN</name>
<keyword evidence="3 6" id="KW-0812">Transmembrane</keyword>
<evidence type="ECO:0000313" key="7">
    <source>
        <dbReference type="EMBL" id="MBB4761661.1"/>
    </source>
</evidence>
<evidence type="ECO:0000256" key="3">
    <source>
        <dbReference type="ARBA" id="ARBA00022692"/>
    </source>
</evidence>
<dbReference type="Proteomes" id="UP000578112">
    <property type="component" value="Unassembled WGS sequence"/>
</dbReference>
<dbReference type="EMBL" id="JACHNH010000001">
    <property type="protein sequence ID" value="MBB4761661.1"/>
    <property type="molecule type" value="Genomic_DNA"/>
</dbReference>
<dbReference type="InterPro" id="IPR036259">
    <property type="entry name" value="MFS_trans_sf"/>
</dbReference>
<feature type="transmembrane region" description="Helical" evidence="6">
    <location>
        <begin position="257"/>
        <end position="278"/>
    </location>
</feature>
<comment type="subcellular location">
    <subcellularLocation>
        <location evidence="1">Cell membrane</location>
        <topology evidence="1">Multi-pass membrane protein</topology>
    </subcellularLocation>
</comment>
<protein>
    <submittedName>
        <fullName evidence="7">MFS family permease</fullName>
    </submittedName>
</protein>
<dbReference type="AlphaFoldDB" id="A0A7W7MP31"/>
<feature type="transmembrane region" description="Helical" evidence="6">
    <location>
        <begin position="225"/>
        <end position="245"/>
    </location>
</feature>
<dbReference type="GO" id="GO:0005886">
    <property type="term" value="C:plasma membrane"/>
    <property type="evidence" value="ECO:0007669"/>
    <property type="project" value="UniProtKB-SubCell"/>
</dbReference>
<evidence type="ECO:0000256" key="6">
    <source>
        <dbReference type="SAM" id="Phobius"/>
    </source>
</evidence>
<keyword evidence="4 6" id="KW-1133">Transmembrane helix</keyword>
<dbReference type="Gene3D" id="1.20.1250.20">
    <property type="entry name" value="MFS general substrate transporter like domains"/>
    <property type="match status" value="1"/>
</dbReference>
<feature type="transmembrane region" description="Helical" evidence="6">
    <location>
        <begin position="99"/>
        <end position="124"/>
    </location>
</feature>
<feature type="transmembrane region" description="Helical" evidence="6">
    <location>
        <begin position="75"/>
        <end position="93"/>
    </location>
</feature>
<feature type="transmembrane region" description="Helical" evidence="6">
    <location>
        <begin position="9"/>
        <end position="30"/>
    </location>
</feature>
<dbReference type="RefSeq" id="WP_184992197.1">
    <property type="nucleotide sequence ID" value="NZ_BOMK01000001.1"/>
</dbReference>
<evidence type="ECO:0000256" key="4">
    <source>
        <dbReference type="ARBA" id="ARBA00022989"/>
    </source>
</evidence>
<evidence type="ECO:0000313" key="8">
    <source>
        <dbReference type="Proteomes" id="UP000578112"/>
    </source>
</evidence>
<accession>A0A7W7MP31</accession>
<evidence type="ECO:0000256" key="2">
    <source>
        <dbReference type="ARBA" id="ARBA00022475"/>
    </source>
</evidence>
<dbReference type="PANTHER" id="PTHR23513">
    <property type="entry name" value="INTEGRAL MEMBRANE EFFLUX PROTEIN-RELATED"/>
    <property type="match status" value="1"/>
</dbReference>
<dbReference type="GO" id="GO:0022857">
    <property type="term" value="F:transmembrane transporter activity"/>
    <property type="evidence" value="ECO:0007669"/>
    <property type="project" value="InterPro"/>
</dbReference>
<keyword evidence="8" id="KW-1185">Reference proteome</keyword>
<feature type="transmembrane region" description="Helical" evidence="6">
    <location>
        <begin position="314"/>
        <end position="342"/>
    </location>
</feature>
<dbReference type="Pfam" id="PF07690">
    <property type="entry name" value="MFS_1"/>
    <property type="match status" value="1"/>
</dbReference>
<keyword evidence="2" id="KW-1003">Cell membrane</keyword>
<comment type="caution">
    <text evidence="7">The sequence shown here is derived from an EMBL/GenBank/DDBJ whole genome shotgun (WGS) entry which is preliminary data.</text>
</comment>
<keyword evidence="5 6" id="KW-0472">Membrane</keyword>
<feature type="transmembrane region" description="Helical" evidence="6">
    <location>
        <begin position="172"/>
        <end position="192"/>
    </location>
</feature>
<sequence length="425" mass="42585">MSARDLRKYWAGQTLSTFGSVFTAIAMPIVAVEHLDATPAQIGLISAASFVPMVLLGLPAGALADRIARPRRALIILDTFSALAVAVVALGVATDTATVGWLAALAAAQGGALILLEVVYFIHLNQLVEAGELGPARAKLQAGQYAAGFVGRLLVGPTIVLLGAPAAIAVDAVTYLLSVAALLAMGPVAPLVREPIAAAGGAVLDTLRGMTAGLKFFVSDAFHRTLLLFFLVPGAAMAGAAALTAPFVLRVLGVPQAAYGMLFAATGLLGLAGSMLAGRILRSGHNAARVTLVAFTASLASALLLPLSPGSLPVAAVFAAAGIGLPVFFGAVANVAISPVIVADAAEDEIGRTVALLKVLAAVAALGGALAGGLLGDTIGVRPAIWSLQLAGLLIIGICLPAAFRAVRPRADVPDGLSQTADSSA</sequence>
<dbReference type="PANTHER" id="PTHR23513:SF6">
    <property type="entry name" value="MAJOR FACILITATOR SUPERFAMILY ASSOCIATED DOMAIN-CONTAINING PROTEIN"/>
    <property type="match status" value="1"/>
</dbReference>
<proteinExistence type="predicted"/>
<feature type="transmembrane region" description="Helical" evidence="6">
    <location>
        <begin position="145"/>
        <end position="166"/>
    </location>
</feature>
<feature type="transmembrane region" description="Helical" evidence="6">
    <location>
        <begin position="290"/>
        <end position="308"/>
    </location>
</feature>
<organism evidence="7 8">
    <name type="scientific">Actinoplanes digitatis</name>
    <dbReference type="NCBI Taxonomy" id="1868"/>
    <lineage>
        <taxon>Bacteria</taxon>
        <taxon>Bacillati</taxon>
        <taxon>Actinomycetota</taxon>
        <taxon>Actinomycetes</taxon>
        <taxon>Micromonosporales</taxon>
        <taxon>Micromonosporaceae</taxon>
        <taxon>Actinoplanes</taxon>
    </lineage>
</organism>
<feature type="transmembrane region" description="Helical" evidence="6">
    <location>
        <begin position="384"/>
        <end position="404"/>
    </location>
</feature>
<reference evidence="7 8" key="1">
    <citation type="submission" date="2020-08" db="EMBL/GenBank/DDBJ databases">
        <title>Sequencing the genomes of 1000 actinobacteria strains.</title>
        <authorList>
            <person name="Klenk H.-P."/>
        </authorList>
    </citation>
    <scope>NUCLEOTIDE SEQUENCE [LARGE SCALE GENOMIC DNA]</scope>
    <source>
        <strain evidence="7 8">DSM 43149</strain>
    </source>
</reference>
<dbReference type="InterPro" id="IPR011701">
    <property type="entry name" value="MFS"/>
</dbReference>
<feature type="transmembrane region" description="Helical" evidence="6">
    <location>
        <begin position="42"/>
        <end position="63"/>
    </location>
</feature>
<feature type="transmembrane region" description="Helical" evidence="6">
    <location>
        <begin position="354"/>
        <end position="372"/>
    </location>
</feature>
<dbReference type="SUPFAM" id="SSF103473">
    <property type="entry name" value="MFS general substrate transporter"/>
    <property type="match status" value="1"/>
</dbReference>
<evidence type="ECO:0000256" key="5">
    <source>
        <dbReference type="ARBA" id="ARBA00023136"/>
    </source>
</evidence>
<gene>
    <name evidence="7" type="ORF">BJ971_002217</name>
</gene>